<dbReference type="InterPro" id="IPR018097">
    <property type="entry name" value="EGF_Ca-bd_CS"/>
</dbReference>
<organism evidence="9 10">
    <name type="scientific">Lingula anatina</name>
    <name type="common">Brachiopod</name>
    <name type="synonym">Lingula unguis</name>
    <dbReference type="NCBI Taxonomy" id="7574"/>
    <lineage>
        <taxon>Eukaryota</taxon>
        <taxon>Metazoa</taxon>
        <taxon>Spiralia</taxon>
        <taxon>Lophotrochozoa</taxon>
        <taxon>Brachiopoda</taxon>
        <taxon>Linguliformea</taxon>
        <taxon>Lingulata</taxon>
        <taxon>Lingulida</taxon>
        <taxon>Linguloidea</taxon>
        <taxon>Lingulidae</taxon>
        <taxon>Lingula</taxon>
    </lineage>
</organism>
<gene>
    <name evidence="10" type="primary">LOC106178344</name>
</gene>
<evidence type="ECO:0000256" key="2">
    <source>
        <dbReference type="ARBA" id="ARBA00022729"/>
    </source>
</evidence>
<keyword evidence="9" id="KW-1185">Reference proteome</keyword>
<evidence type="ECO:0000256" key="7">
    <source>
        <dbReference type="SAM" id="SignalP"/>
    </source>
</evidence>
<evidence type="ECO:0000313" key="10">
    <source>
        <dbReference type="RefSeq" id="XP_013416936.1"/>
    </source>
</evidence>
<feature type="signal peptide" evidence="7">
    <location>
        <begin position="1"/>
        <end position="19"/>
    </location>
</feature>
<dbReference type="Gene3D" id="2.10.25.10">
    <property type="entry name" value="Laminin"/>
    <property type="match status" value="2"/>
</dbReference>
<feature type="chain" id="PRO_5010373524" evidence="7">
    <location>
        <begin position="20"/>
        <end position="335"/>
    </location>
</feature>
<feature type="domain" description="EGF-like" evidence="8">
    <location>
        <begin position="148"/>
        <end position="184"/>
    </location>
</feature>
<dbReference type="PROSITE" id="PS50026">
    <property type="entry name" value="EGF_3"/>
    <property type="match status" value="2"/>
</dbReference>
<dbReference type="GO" id="GO:0005509">
    <property type="term" value="F:calcium ion binding"/>
    <property type="evidence" value="ECO:0007669"/>
    <property type="project" value="InterPro"/>
</dbReference>
<dbReference type="PRINTS" id="PR00010">
    <property type="entry name" value="EGFBLOOD"/>
</dbReference>
<dbReference type="AlphaFoldDB" id="A0A1S3K3U6"/>
<evidence type="ECO:0000256" key="5">
    <source>
        <dbReference type="ARBA" id="ARBA00023180"/>
    </source>
</evidence>
<reference evidence="10" key="1">
    <citation type="submission" date="2025-08" db="UniProtKB">
        <authorList>
            <consortium name="RefSeq"/>
        </authorList>
    </citation>
    <scope>IDENTIFICATION</scope>
    <source>
        <tissue evidence="10">Gonads</tissue>
    </source>
</reference>
<keyword evidence="5" id="KW-0325">Glycoprotein</keyword>
<dbReference type="SMART" id="SM00179">
    <property type="entry name" value="EGF_CA"/>
    <property type="match status" value="2"/>
</dbReference>
<feature type="disulfide bond" evidence="6">
    <location>
        <begin position="174"/>
        <end position="183"/>
    </location>
</feature>
<dbReference type="InterPro" id="IPR000152">
    <property type="entry name" value="EGF-type_Asp/Asn_hydroxyl_site"/>
</dbReference>
<evidence type="ECO:0000313" key="9">
    <source>
        <dbReference type="Proteomes" id="UP000085678"/>
    </source>
</evidence>
<dbReference type="PANTHER" id="PTHR12916">
    <property type="entry name" value="CYTOCHROME C OXIDASE POLYPEPTIDE VIC-2"/>
    <property type="match status" value="1"/>
</dbReference>
<keyword evidence="4 6" id="KW-1015">Disulfide bond</keyword>
<dbReference type="FunFam" id="2.10.25.10:FF:000472">
    <property type="entry name" value="Uncharacterized protein, isoform A"/>
    <property type="match status" value="1"/>
</dbReference>
<feature type="domain" description="EGF-like" evidence="8">
    <location>
        <begin position="110"/>
        <end position="146"/>
    </location>
</feature>
<proteinExistence type="predicted"/>
<evidence type="ECO:0000256" key="6">
    <source>
        <dbReference type="PROSITE-ProRule" id="PRU00076"/>
    </source>
</evidence>
<protein>
    <submittedName>
        <fullName evidence="10">Neurogenic locus notch homolog protein 3 isoform X2</fullName>
    </submittedName>
</protein>
<dbReference type="SUPFAM" id="SSF57196">
    <property type="entry name" value="EGF/Laminin"/>
    <property type="match status" value="2"/>
</dbReference>
<evidence type="ECO:0000259" key="8">
    <source>
        <dbReference type="PROSITE" id="PS50026"/>
    </source>
</evidence>
<dbReference type="GO" id="GO:0005112">
    <property type="term" value="F:Notch binding"/>
    <property type="evidence" value="ECO:0007669"/>
    <property type="project" value="TreeGrafter"/>
</dbReference>
<accession>A0A1S3K3U6</accession>
<dbReference type="InterPro" id="IPR000742">
    <property type="entry name" value="EGF"/>
</dbReference>
<evidence type="ECO:0000256" key="1">
    <source>
        <dbReference type="ARBA" id="ARBA00022536"/>
    </source>
</evidence>
<dbReference type="PROSITE" id="PS00010">
    <property type="entry name" value="ASX_HYDROXYL"/>
    <property type="match status" value="1"/>
</dbReference>
<sequence>MESLRVFALLTIVVQSINGFDRGSQYLKLMQLYSVNRQTNQLYTLFAKDCPEFLSTPDIAGVVKDIFGKRDAAAVIGSELDIKLALAKEHFGHLLQQYKECASKKGHMSGIDACSVNLCQNNGVCENVLGFPQCLCSQGFSGDKCQYDIDDCASNPCKNGGTCDDRVNGFQCTCLAGYTGTTCETTNYAFEVIDTKNVTYSGLRFLAVKVRVPANGKSASSDWCYDYRNMCQSFGRRPTGCGGRWISDSRYSRCRDVYSSYMPSNNQLDCNPSSGARALAMAAFNVTPPIYTCFAFHRCESSGDCSSTFASSGDGLTYVSNIMSKNDRVGYTVCY</sequence>
<name>A0A1S3K3U6_LINAN</name>
<dbReference type="PROSITE" id="PS01186">
    <property type="entry name" value="EGF_2"/>
    <property type="match status" value="2"/>
</dbReference>
<evidence type="ECO:0000256" key="3">
    <source>
        <dbReference type="ARBA" id="ARBA00022737"/>
    </source>
</evidence>
<dbReference type="CDD" id="cd00054">
    <property type="entry name" value="EGF_CA"/>
    <property type="match status" value="2"/>
</dbReference>
<dbReference type="PROSITE" id="PS00022">
    <property type="entry name" value="EGF_1"/>
    <property type="match status" value="2"/>
</dbReference>
<dbReference type="RefSeq" id="XP_013416936.1">
    <property type="nucleotide sequence ID" value="XM_013561482.1"/>
</dbReference>
<feature type="disulfide bond" evidence="6">
    <location>
        <begin position="136"/>
        <end position="145"/>
    </location>
</feature>
<dbReference type="PANTHER" id="PTHR12916:SF9">
    <property type="entry name" value="NEUROGENIC LOCUS NOTCH HOMOLOG PROTEIN 1-RELATED"/>
    <property type="match status" value="1"/>
</dbReference>
<keyword evidence="3" id="KW-0677">Repeat</keyword>
<dbReference type="Pfam" id="PF00008">
    <property type="entry name" value="EGF"/>
    <property type="match status" value="2"/>
</dbReference>
<keyword evidence="1 6" id="KW-0245">EGF-like domain</keyword>
<keyword evidence="2 7" id="KW-0732">Signal</keyword>
<dbReference type="Proteomes" id="UP000085678">
    <property type="component" value="Unplaced"/>
</dbReference>
<dbReference type="GO" id="GO:0007219">
    <property type="term" value="P:Notch signaling pathway"/>
    <property type="evidence" value="ECO:0007669"/>
    <property type="project" value="TreeGrafter"/>
</dbReference>
<dbReference type="OrthoDB" id="430340at2759"/>
<dbReference type="SMART" id="SM00181">
    <property type="entry name" value="EGF"/>
    <property type="match status" value="2"/>
</dbReference>
<dbReference type="InterPro" id="IPR001881">
    <property type="entry name" value="EGF-like_Ca-bd_dom"/>
</dbReference>
<dbReference type="GeneID" id="106178344"/>
<evidence type="ECO:0000256" key="4">
    <source>
        <dbReference type="ARBA" id="ARBA00023157"/>
    </source>
</evidence>
<dbReference type="PROSITE" id="PS01187">
    <property type="entry name" value="EGF_CA"/>
    <property type="match status" value="1"/>
</dbReference>
<comment type="caution">
    <text evidence="6">Lacks conserved residue(s) required for the propagation of feature annotation.</text>
</comment>